<proteinExistence type="predicted"/>
<dbReference type="HOGENOM" id="CLU_2044735_0_0_10"/>
<dbReference type="Pfam" id="PF21983">
    <property type="entry name" value="NikA-like"/>
    <property type="match status" value="1"/>
</dbReference>
<protein>
    <submittedName>
        <fullName evidence="1">Uncharacterized protein</fullName>
    </submittedName>
</protein>
<gene>
    <name evidence="1" type="ordered locus">Alfi_1871</name>
</gene>
<dbReference type="InterPro" id="IPR053842">
    <property type="entry name" value="NikA-like"/>
</dbReference>
<dbReference type="KEGG" id="afd:Alfi_1871"/>
<reference evidence="2" key="1">
    <citation type="journal article" date="2013" name="Stand. Genomic Sci.">
        <title>Complete genome sequence of the bile-resistant pigment-producing anaerobe Alistipes finegoldii type strain (AHN2437(T)).</title>
        <authorList>
            <person name="Mavromatis K."/>
            <person name="Stackebrandt E."/>
            <person name="Munk C."/>
            <person name="Lapidus A."/>
            <person name="Nolan M."/>
            <person name="Lucas S."/>
            <person name="Hammon N."/>
            <person name="Deshpande S."/>
            <person name="Cheng J.F."/>
            <person name="Tapia R."/>
            <person name="Goodwin L.A."/>
            <person name="Pitluck S."/>
            <person name="Liolios K."/>
            <person name="Pagani I."/>
            <person name="Ivanova N."/>
            <person name="Mikhailova N."/>
            <person name="Huntemann M."/>
            <person name="Pati A."/>
            <person name="Chen A."/>
            <person name="Palaniappan K."/>
            <person name="Land M."/>
            <person name="Hauser L."/>
            <person name="Rohde M."/>
            <person name="Gronow S."/>
            <person name="Goker M."/>
            <person name="Detter J.C."/>
            <person name="Bristow J."/>
            <person name="Eisen J.A."/>
            <person name="Markowitz V."/>
            <person name="Hugenholtz P."/>
            <person name="Kyrpides N.C."/>
            <person name="Klenk H.P."/>
            <person name="Woyke T."/>
        </authorList>
    </citation>
    <scope>NUCLEOTIDE SEQUENCE</scope>
    <source>
        <strain evidence="2">DSM 17242 / JCM 16770 / AHN 2437 / CCUG 46020 / CIP 107999</strain>
    </source>
</reference>
<dbReference type="AlphaFoldDB" id="I3YMH3"/>
<organism evidence="1 2">
    <name type="scientific">Alistipes finegoldii (strain DSM 17242 / JCM 16770 / CCUG 46020 / CIP 107999 / KCTC 15236 / AHN 2437)</name>
    <dbReference type="NCBI Taxonomy" id="679935"/>
    <lineage>
        <taxon>Bacteria</taxon>
        <taxon>Pseudomonadati</taxon>
        <taxon>Bacteroidota</taxon>
        <taxon>Bacteroidia</taxon>
        <taxon>Bacteroidales</taxon>
        <taxon>Rikenellaceae</taxon>
        <taxon>Alistipes</taxon>
    </lineage>
</organism>
<dbReference type="EMBL" id="CP003274">
    <property type="protein sequence ID" value="AFL78191.1"/>
    <property type="molecule type" value="Genomic_DNA"/>
</dbReference>
<sequence length="120" mass="13997">MDDKRNHRIYCRLTSAEYGRFKTEVRKTYLSDSEYIRRKLLHPQMRIRSREETDLLNFVIGSLSQVNNNINQIARVMNALKGSGAVVIGSVAQRQLNQVEAILKEWNTFEGRLRQSLKSK</sequence>
<accession>I3YMH3</accession>
<dbReference type="Proteomes" id="UP000006052">
    <property type="component" value="Chromosome"/>
</dbReference>
<evidence type="ECO:0000313" key="2">
    <source>
        <dbReference type="Proteomes" id="UP000006052"/>
    </source>
</evidence>
<evidence type="ECO:0000313" key="1">
    <source>
        <dbReference type="EMBL" id="AFL78191.1"/>
    </source>
</evidence>
<dbReference type="RefSeq" id="WP_014775592.1">
    <property type="nucleotide sequence ID" value="NC_018011.1"/>
</dbReference>
<name>I3YMH3_ALIFI</name>
<dbReference type="STRING" id="679935.Alfi_1871"/>